<dbReference type="KEGG" id="lmoi:VV02_12005"/>
<organism evidence="1 2">
    <name type="scientific">Luteipulveratus mongoliensis</name>
    <dbReference type="NCBI Taxonomy" id="571913"/>
    <lineage>
        <taxon>Bacteria</taxon>
        <taxon>Bacillati</taxon>
        <taxon>Actinomycetota</taxon>
        <taxon>Actinomycetes</taxon>
        <taxon>Micrococcales</taxon>
        <taxon>Dermacoccaceae</taxon>
        <taxon>Luteipulveratus</taxon>
    </lineage>
</organism>
<dbReference type="RefSeq" id="WP_052596896.1">
    <property type="nucleotide sequence ID" value="NZ_CP011112.1"/>
</dbReference>
<dbReference type="InterPro" id="IPR041164">
    <property type="entry name" value="LDcluster4"/>
</dbReference>
<evidence type="ECO:0000313" key="2">
    <source>
        <dbReference type="Proteomes" id="UP000066480"/>
    </source>
</evidence>
<dbReference type="Pfam" id="PF18306">
    <property type="entry name" value="LDcluster4"/>
    <property type="match status" value="1"/>
</dbReference>
<protein>
    <submittedName>
        <fullName evidence="1">Rossmann fold nucleotide-binding protein</fullName>
    </submittedName>
</protein>
<gene>
    <name evidence="1" type="ORF">VV02_12005</name>
</gene>
<dbReference type="InterPro" id="IPR031100">
    <property type="entry name" value="LOG_fam"/>
</dbReference>
<evidence type="ECO:0000313" key="1">
    <source>
        <dbReference type="EMBL" id="AKU18858.1"/>
    </source>
</evidence>
<dbReference type="Gene3D" id="3.40.50.450">
    <property type="match status" value="1"/>
</dbReference>
<dbReference type="Pfam" id="PF03641">
    <property type="entry name" value="Lysine_decarbox"/>
    <property type="match status" value="1"/>
</dbReference>
<dbReference type="InterPro" id="IPR052341">
    <property type="entry name" value="LOG_family_nucleotidases"/>
</dbReference>
<dbReference type="PANTHER" id="PTHR43393:SF3">
    <property type="entry name" value="LYSINE DECARBOXYLASE-LIKE PROTEIN"/>
    <property type="match status" value="1"/>
</dbReference>
<keyword evidence="2" id="KW-1185">Reference proteome</keyword>
<dbReference type="GO" id="GO:0005829">
    <property type="term" value="C:cytosol"/>
    <property type="evidence" value="ECO:0007669"/>
    <property type="project" value="TreeGrafter"/>
</dbReference>
<sequence>MPSTEIETLDALNEVLESGRSLQGLRLQGLDLTGPEGALLLAGHAHGLVVLGGKLTPELEHELRLQGATIFPTDPSAPIDPYRARLYDPTELYAGLLTEGYAATPDARAYAWSRDAHLTRDAFVTLLRAIHDHSMRDSLDELIEGRQVVGVMGGHAVERGSTAYAQAAQLGHALADRGLLVATGGGPGAMEATNLGAMCLTEAALADSLNRLAAVPSFRPSIEAWARLAWDVRRDHAADGPARSVGVPTWFYGHEPPNLFATAVAKFFSNALREDILLARCDAGVLVLPGAAGTVQEIFQVVTRLYYAQDEATAPPLVLVGREHWTQQVPVWDLLVALAKGRPMADSIHLVDGPRAALELVGTR</sequence>
<dbReference type="PATRIC" id="fig|571913.6.peg.2447"/>
<proteinExistence type="predicted"/>
<name>A0A0K1JQJ3_9MICO</name>
<dbReference type="EMBL" id="CP011112">
    <property type="protein sequence ID" value="AKU18858.1"/>
    <property type="molecule type" value="Genomic_DNA"/>
</dbReference>
<dbReference type="PANTHER" id="PTHR43393">
    <property type="entry name" value="CYTOKININ RIBOSIDE 5'-MONOPHOSPHATE PHOSPHORIBOHYDROLASE"/>
    <property type="match status" value="1"/>
</dbReference>
<accession>A0A0K1JQJ3</accession>
<dbReference type="AlphaFoldDB" id="A0A0K1JQJ3"/>
<dbReference type="OrthoDB" id="9807160at2"/>
<dbReference type="Proteomes" id="UP000066480">
    <property type="component" value="Chromosome"/>
</dbReference>
<reference evidence="1 2" key="1">
    <citation type="submission" date="2015-03" db="EMBL/GenBank/DDBJ databases">
        <title>Luteipulveratus halotolerans sp. nov., a novel actinobacterium (Dermacoccaceae) from Sarawak, Malaysia.</title>
        <authorList>
            <person name="Juboi H."/>
            <person name="Basik A."/>
            <person name="Shamsul S.S."/>
            <person name="Arnold P."/>
            <person name="Schmitt E.K."/>
            <person name="Sanglier J.-J."/>
            <person name="Yeo T."/>
        </authorList>
    </citation>
    <scope>NUCLEOTIDE SEQUENCE [LARGE SCALE GENOMIC DNA]</scope>
    <source>
        <strain evidence="1 2">MN07-A0370</strain>
    </source>
</reference>
<dbReference type="STRING" id="571913.VV02_12005"/>
<dbReference type="SUPFAM" id="SSF102405">
    <property type="entry name" value="MCP/YpsA-like"/>
    <property type="match status" value="1"/>
</dbReference>